<dbReference type="Proteomes" id="UP000265427">
    <property type="component" value="Unassembled WGS sequence"/>
</dbReference>
<dbReference type="EMBL" id="QUTF01000416">
    <property type="protein sequence ID" value="RHZ42808.1"/>
    <property type="molecule type" value="Genomic_DNA"/>
</dbReference>
<feature type="compositionally biased region" description="Basic residues" evidence="2">
    <location>
        <begin position="144"/>
        <end position="157"/>
    </location>
</feature>
<evidence type="ECO:0000313" key="3">
    <source>
        <dbReference type="EMBL" id="RHY02939.1"/>
    </source>
</evidence>
<evidence type="ECO:0000256" key="1">
    <source>
        <dbReference type="SAM" id="Coils"/>
    </source>
</evidence>
<name>A0A397AB08_APHAT</name>
<reference evidence="5 6" key="1">
    <citation type="submission" date="2018-08" db="EMBL/GenBank/DDBJ databases">
        <title>Aphanomyces genome sequencing and annotation.</title>
        <authorList>
            <person name="Minardi D."/>
            <person name="Oidtmann B."/>
            <person name="Van Der Giezen M."/>
            <person name="Studholme D.J."/>
        </authorList>
    </citation>
    <scope>NUCLEOTIDE SEQUENCE [LARGE SCALE GENOMIC DNA]</scope>
    <source>
        <strain evidence="4 6">FDL457</strain>
        <strain evidence="3 5">Kv</strain>
    </source>
</reference>
<feature type="coiled-coil region" evidence="1">
    <location>
        <begin position="25"/>
        <end position="59"/>
    </location>
</feature>
<keyword evidence="1" id="KW-0175">Coiled coil</keyword>
<evidence type="ECO:0000313" key="6">
    <source>
        <dbReference type="Proteomes" id="UP000286510"/>
    </source>
</evidence>
<proteinExistence type="predicted"/>
<evidence type="ECO:0000313" key="4">
    <source>
        <dbReference type="EMBL" id="RHZ42808.1"/>
    </source>
</evidence>
<dbReference type="Proteomes" id="UP000286510">
    <property type="component" value="Unassembled WGS sequence"/>
</dbReference>
<gene>
    <name evidence="4" type="ORF">DYB26_003936</name>
    <name evidence="3" type="ORF">DYB36_005985</name>
</gene>
<evidence type="ECO:0000313" key="5">
    <source>
        <dbReference type="Proteomes" id="UP000265427"/>
    </source>
</evidence>
<dbReference type="AlphaFoldDB" id="A0A397AB08"/>
<feature type="compositionally biased region" description="Basic and acidic residues" evidence="2">
    <location>
        <begin position="158"/>
        <end position="167"/>
    </location>
</feature>
<dbReference type="VEuPathDB" id="FungiDB:H257_02877"/>
<comment type="caution">
    <text evidence="3">The sequence shown here is derived from an EMBL/GenBank/DDBJ whole genome shotgun (WGS) entry which is preliminary data.</text>
</comment>
<sequence>MATDDFEAALEHGFNHIDEKVELIIDAQDARFRRLEEDLNAWNRRLDSMEQEIVRLPERVCSMMLQHVDALPADFHTAMATLTESVLQSLRTLNDAGPPPPAPMAADEPTFAVLTDDHGMDMNESPPHGHPRPPDDVDAVDTRPKKRRRKPRPKKPPHIPEHDYFPSHLDRVTPVHEHVWADGITRRTPEAWRFPNSQVRLLWAYWFRGDEPNQIGPYRLLNGLDFGTRLACRSSLSHTRVLMKMLVGLAIEHGFATSEDAIADMSLKDTMLTFDKAFIEFQKVHPTMTSSSHSLGVLYSRLPRRRRKQPEGLNASLHVWADGSDRMQVPDGWAFPNTTCRVMWPWWFLGSPDIQIGPYRRLRTMDFTTPESKDLLMQARMAMHELALVAVANQWAESEDAMEELAHDTLMDIFDKCYFILMHRNPKGNLAGPGRLERSTVHSLSIRTVAKAIRRARKLPINPPTKVFEWADGTRRQTPEEWRFPKEMTARELWARWFLGEPDTQVGPFRLVATLDVKDFDSRVYFSRAKFLLQDLVEIAKRKHFADSADAIAALPEDACMAVFDQTYHALFHDNPLGYGNIGGTAHGLLRPKRGPLYMWKTVRECIRKLKKLHQENAADDVQAAVAQDTHNNDGDHQQTRDMELE</sequence>
<feature type="compositionally biased region" description="Basic and acidic residues" evidence="2">
    <location>
        <begin position="132"/>
        <end position="143"/>
    </location>
</feature>
<accession>A0A397AB08</accession>
<evidence type="ECO:0000256" key="2">
    <source>
        <dbReference type="SAM" id="MobiDB-lite"/>
    </source>
</evidence>
<protein>
    <submittedName>
        <fullName evidence="3">Uncharacterized protein</fullName>
    </submittedName>
</protein>
<feature type="region of interest" description="Disordered" evidence="2">
    <location>
        <begin position="116"/>
        <end position="167"/>
    </location>
</feature>
<dbReference type="EMBL" id="QUSZ01007304">
    <property type="protein sequence ID" value="RHY02939.1"/>
    <property type="molecule type" value="Genomic_DNA"/>
</dbReference>
<organism evidence="3 5">
    <name type="scientific">Aphanomyces astaci</name>
    <name type="common">Crayfish plague agent</name>
    <dbReference type="NCBI Taxonomy" id="112090"/>
    <lineage>
        <taxon>Eukaryota</taxon>
        <taxon>Sar</taxon>
        <taxon>Stramenopiles</taxon>
        <taxon>Oomycota</taxon>
        <taxon>Saprolegniomycetes</taxon>
        <taxon>Saprolegniales</taxon>
        <taxon>Verrucalvaceae</taxon>
        <taxon>Aphanomyces</taxon>
    </lineage>
</organism>